<gene>
    <name evidence="7" type="ORF">A1A1_00818</name>
</gene>
<protein>
    <submittedName>
        <fullName evidence="7">Membrane protein / Vitamin K-dependent gamma-carboxylase</fullName>
    </submittedName>
</protein>
<feature type="transmembrane region" description="Helical" evidence="5">
    <location>
        <begin position="87"/>
        <end position="108"/>
    </location>
</feature>
<feature type="transmembrane region" description="Helical" evidence="5">
    <location>
        <begin position="235"/>
        <end position="268"/>
    </location>
</feature>
<sequence>MQKNLEISFYKLSNSQYHLIGLSILRIVIGLHLLWQLLLSFPIREELWQSHFLNPNIDILHANFSFNFFYFAGIFIMIFYTLGLGNFLFKLLTYLFVLLLYAASPFLGDGGSNILMIVLAYMIFTNNSAYFSLFSKKCSQNPFSRITHNLFLILILIQTCILYFFAGFFKAQGAMWLHGTALYYILNIDSFRMLNTNFLTEIVINSSFLLTVGAYSAIFLQLFFPLIVFNKYLKYLVLVGSIFFHLGIAFLMGLVQFGMIMIALDLLFLNDKEYKFIYGTIFKKRNLIKSRLFKPHSVNNS</sequence>
<dbReference type="Proteomes" id="UP000004725">
    <property type="component" value="Unassembled WGS sequence"/>
</dbReference>
<dbReference type="GO" id="GO:0012505">
    <property type="term" value="C:endomembrane system"/>
    <property type="evidence" value="ECO:0007669"/>
    <property type="project" value="UniProtKB-SubCell"/>
</dbReference>
<dbReference type="RefSeq" id="WP_006828188.1">
    <property type="nucleotide sequence ID" value="NZ_AJYB01000003.1"/>
</dbReference>
<keyword evidence="3 5" id="KW-1133">Transmembrane helix</keyword>
<comment type="caution">
    <text evidence="7">The sequence shown here is derived from an EMBL/GenBank/DDBJ whole genome shotgun (WGS) entry which is preliminary data.</text>
</comment>
<name>A0AA87LUJ1_9BACL</name>
<evidence type="ECO:0000313" key="8">
    <source>
        <dbReference type="Proteomes" id="UP000004725"/>
    </source>
</evidence>
<dbReference type="PANTHER" id="PTHR39535">
    <property type="entry name" value="SPORULATION-DELAYING PROTEIN SDPB"/>
    <property type="match status" value="1"/>
</dbReference>
<feature type="transmembrane region" description="Helical" evidence="5">
    <location>
        <begin position="146"/>
        <end position="169"/>
    </location>
</feature>
<evidence type="ECO:0000313" key="7">
    <source>
        <dbReference type="EMBL" id="EIM08414.1"/>
    </source>
</evidence>
<evidence type="ECO:0000256" key="2">
    <source>
        <dbReference type="ARBA" id="ARBA00022692"/>
    </source>
</evidence>
<feature type="domain" description="HTTM-like" evidence="6">
    <location>
        <begin position="14"/>
        <end position="273"/>
    </location>
</feature>
<evidence type="ECO:0000256" key="4">
    <source>
        <dbReference type="ARBA" id="ARBA00023136"/>
    </source>
</evidence>
<feature type="transmembrane region" description="Helical" evidence="5">
    <location>
        <begin position="207"/>
        <end position="229"/>
    </location>
</feature>
<dbReference type="EMBL" id="AJYB01000003">
    <property type="protein sequence ID" value="EIM08414.1"/>
    <property type="molecule type" value="Genomic_DNA"/>
</dbReference>
<comment type="subcellular location">
    <subcellularLocation>
        <location evidence="1">Endomembrane system</location>
        <topology evidence="1">Multi-pass membrane protein</topology>
    </subcellularLocation>
</comment>
<organism evidence="7 8">
    <name type="scientific">Planococcus antarcticus DSM 14505</name>
    <dbReference type="NCBI Taxonomy" id="1185653"/>
    <lineage>
        <taxon>Bacteria</taxon>
        <taxon>Bacillati</taxon>
        <taxon>Bacillota</taxon>
        <taxon>Bacilli</taxon>
        <taxon>Bacillales</taxon>
        <taxon>Caryophanaceae</taxon>
        <taxon>Planococcus</taxon>
    </lineage>
</organism>
<evidence type="ECO:0000256" key="3">
    <source>
        <dbReference type="ARBA" id="ARBA00022989"/>
    </source>
</evidence>
<feature type="transmembrane region" description="Helical" evidence="5">
    <location>
        <begin position="59"/>
        <end position="80"/>
    </location>
</feature>
<dbReference type="SMART" id="SM00752">
    <property type="entry name" value="HTTM"/>
    <property type="match status" value="1"/>
</dbReference>
<feature type="transmembrane region" description="Helical" evidence="5">
    <location>
        <begin position="20"/>
        <end position="39"/>
    </location>
</feature>
<dbReference type="InterPro" id="IPR052964">
    <property type="entry name" value="Sporulation_signal_mat"/>
</dbReference>
<keyword evidence="4 5" id="KW-0472">Membrane</keyword>
<reference evidence="7 8" key="1">
    <citation type="journal article" date="2012" name="J. Bacteriol.">
        <title>Genome Sequence of the Antarctic Psychrophile Bacterium Planococcus antarcticus DSM 14505.</title>
        <authorList>
            <person name="Margolles A."/>
            <person name="Gueimonde M."/>
            <person name="Sanchez B."/>
        </authorList>
    </citation>
    <scope>NUCLEOTIDE SEQUENCE [LARGE SCALE GENOMIC DNA]</scope>
    <source>
        <strain evidence="7 8">DSM 14505</strain>
    </source>
</reference>
<dbReference type="InterPro" id="IPR011020">
    <property type="entry name" value="HTTM-like"/>
</dbReference>
<proteinExistence type="predicted"/>
<keyword evidence="2 5" id="KW-0812">Transmembrane</keyword>
<evidence type="ECO:0000256" key="5">
    <source>
        <dbReference type="SAM" id="Phobius"/>
    </source>
</evidence>
<evidence type="ECO:0000256" key="1">
    <source>
        <dbReference type="ARBA" id="ARBA00004127"/>
    </source>
</evidence>
<evidence type="ECO:0000259" key="6">
    <source>
        <dbReference type="SMART" id="SM00752"/>
    </source>
</evidence>
<dbReference type="AlphaFoldDB" id="A0AA87LUJ1"/>
<dbReference type="PANTHER" id="PTHR39535:SF2">
    <property type="entry name" value="HTTM DOMAIN-CONTAINING PROTEIN"/>
    <property type="match status" value="1"/>
</dbReference>
<accession>A0AA87LUJ1</accession>
<feature type="transmembrane region" description="Helical" evidence="5">
    <location>
        <begin position="114"/>
        <end position="134"/>
    </location>
</feature>